<sequence length="120" mass="13726">MIISWKRVLANEVALLVNLSSETLAFSNNAVMELLSIPCGILYFCFILQWECFSCMFLFFNLWNLVGKKLLLYLVYVDIWKFTQDTCEMFVLGDSFLLHCFLVIGVIVMGAFSVKNLVSG</sequence>
<feature type="transmembrane region" description="Helical" evidence="1">
    <location>
        <begin position="55"/>
        <end position="76"/>
    </location>
</feature>
<dbReference type="EMBL" id="JAXIOK010000004">
    <property type="protein sequence ID" value="KAK4773481.1"/>
    <property type="molecule type" value="Genomic_DNA"/>
</dbReference>
<dbReference type="AlphaFoldDB" id="A0AAN7L279"/>
<feature type="transmembrane region" description="Helical" evidence="1">
    <location>
        <begin position="96"/>
        <end position="114"/>
    </location>
</feature>
<keyword evidence="3" id="KW-1185">Reference proteome</keyword>
<gene>
    <name evidence="2" type="ORF">SAY87_028500</name>
</gene>
<organism evidence="2 3">
    <name type="scientific">Trapa incisa</name>
    <dbReference type="NCBI Taxonomy" id="236973"/>
    <lineage>
        <taxon>Eukaryota</taxon>
        <taxon>Viridiplantae</taxon>
        <taxon>Streptophyta</taxon>
        <taxon>Embryophyta</taxon>
        <taxon>Tracheophyta</taxon>
        <taxon>Spermatophyta</taxon>
        <taxon>Magnoliopsida</taxon>
        <taxon>eudicotyledons</taxon>
        <taxon>Gunneridae</taxon>
        <taxon>Pentapetalae</taxon>
        <taxon>rosids</taxon>
        <taxon>malvids</taxon>
        <taxon>Myrtales</taxon>
        <taxon>Lythraceae</taxon>
        <taxon>Trapa</taxon>
    </lineage>
</organism>
<name>A0AAN7L279_9MYRT</name>
<dbReference type="Proteomes" id="UP001345219">
    <property type="component" value="Chromosome 22"/>
</dbReference>
<protein>
    <submittedName>
        <fullName evidence="2">Uncharacterized protein</fullName>
    </submittedName>
</protein>
<keyword evidence="1" id="KW-0812">Transmembrane</keyword>
<comment type="caution">
    <text evidence="2">The sequence shown here is derived from an EMBL/GenBank/DDBJ whole genome shotgun (WGS) entry which is preliminary data.</text>
</comment>
<evidence type="ECO:0000256" key="1">
    <source>
        <dbReference type="SAM" id="Phobius"/>
    </source>
</evidence>
<proteinExistence type="predicted"/>
<feature type="transmembrane region" description="Helical" evidence="1">
    <location>
        <begin position="30"/>
        <end position="48"/>
    </location>
</feature>
<keyword evidence="1" id="KW-1133">Transmembrane helix</keyword>
<keyword evidence="1" id="KW-0472">Membrane</keyword>
<accession>A0AAN7L279</accession>
<evidence type="ECO:0000313" key="3">
    <source>
        <dbReference type="Proteomes" id="UP001345219"/>
    </source>
</evidence>
<evidence type="ECO:0000313" key="2">
    <source>
        <dbReference type="EMBL" id="KAK4773481.1"/>
    </source>
</evidence>
<reference evidence="2 3" key="1">
    <citation type="journal article" date="2023" name="Hortic Res">
        <title>Pangenome of water caltrop reveals structural variations and asymmetric subgenome divergence after allopolyploidization.</title>
        <authorList>
            <person name="Zhang X."/>
            <person name="Chen Y."/>
            <person name="Wang L."/>
            <person name="Yuan Y."/>
            <person name="Fang M."/>
            <person name="Shi L."/>
            <person name="Lu R."/>
            <person name="Comes H.P."/>
            <person name="Ma Y."/>
            <person name="Chen Y."/>
            <person name="Huang G."/>
            <person name="Zhou Y."/>
            <person name="Zheng Z."/>
            <person name="Qiu Y."/>
        </authorList>
    </citation>
    <scope>NUCLEOTIDE SEQUENCE [LARGE SCALE GENOMIC DNA]</scope>
    <source>
        <tissue evidence="2">Roots</tissue>
    </source>
</reference>